<keyword evidence="2 3" id="KW-0472">Membrane</keyword>
<evidence type="ECO:0000313" key="6">
    <source>
        <dbReference type="Proteomes" id="UP000182569"/>
    </source>
</evidence>
<protein>
    <recommendedName>
        <fullName evidence="4">Penicillin-binding protein transpeptidase domain-containing protein</fullName>
    </recommendedName>
</protein>
<evidence type="ECO:0000256" key="2">
    <source>
        <dbReference type="ARBA" id="ARBA00023136"/>
    </source>
</evidence>
<dbReference type="GO" id="GO:0071555">
    <property type="term" value="P:cell wall organization"/>
    <property type="evidence" value="ECO:0007669"/>
    <property type="project" value="TreeGrafter"/>
</dbReference>
<dbReference type="RefSeq" id="WP_071612950.1">
    <property type="nucleotide sequence ID" value="NZ_CP015756.1"/>
</dbReference>
<name>A0A1J0GGY6_9CLOT</name>
<evidence type="ECO:0000259" key="4">
    <source>
        <dbReference type="Pfam" id="PF00905"/>
    </source>
</evidence>
<dbReference type="OrthoDB" id="2985542at2"/>
<keyword evidence="3" id="KW-1133">Transmembrane helix</keyword>
<keyword evidence="3" id="KW-0812">Transmembrane</keyword>
<dbReference type="PANTHER" id="PTHR30627">
    <property type="entry name" value="PEPTIDOGLYCAN D,D-TRANSPEPTIDASE"/>
    <property type="match status" value="1"/>
</dbReference>
<accession>A0A1J0GGY6</accession>
<evidence type="ECO:0000313" key="5">
    <source>
        <dbReference type="EMBL" id="APC40660.1"/>
    </source>
</evidence>
<dbReference type="InterPro" id="IPR001460">
    <property type="entry name" value="PCN-bd_Tpept"/>
</dbReference>
<dbReference type="GO" id="GO:0005886">
    <property type="term" value="C:plasma membrane"/>
    <property type="evidence" value="ECO:0007669"/>
    <property type="project" value="TreeGrafter"/>
</dbReference>
<feature type="domain" description="Penicillin-binding protein transpeptidase" evidence="4">
    <location>
        <begin position="269"/>
        <end position="559"/>
    </location>
</feature>
<dbReference type="InterPro" id="IPR050515">
    <property type="entry name" value="Beta-lactam/transpept"/>
</dbReference>
<dbReference type="STRING" id="1552.A7L45_11535"/>
<dbReference type="SUPFAM" id="SSF56601">
    <property type="entry name" value="beta-lactamase/transpeptidase-like"/>
    <property type="match status" value="1"/>
</dbReference>
<proteinExistence type="predicted"/>
<gene>
    <name evidence="5" type="ORF">A7L45_11535</name>
</gene>
<comment type="subcellular location">
    <subcellularLocation>
        <location evidence="1">Membrane</location>
    </subcellularLocation>
</comment>
<evidence type="ECO:0000256" key="3">
    <source>
        <dbReference type="SAM" id="Phobius"/>
    </source>
</evidence>
<dbReference type="Gene3D" id="3.40.710.10">
    <property type="entry name" value="DD-peptidase/beta-lactamase superfamily"/>
    <property type="match status" value="1"/>
</dbReference>
<reference evidence="6" key="1">
    <citation type="journal article" date="2016" name="Front. Microbiol.">
        <title>Complete Genome Sequence of Clostridium estertheticum DSM 8809, a Microbe Identified in Spoiled Vacuum Packed Beef.</title>
        <authorList>
            <person name="Yu Z."/>
            <person name="Gunn L."/>
            <person name="Brennan E."/>
            <person name="Reid R."/>
            <person name="Wall P.G."/>
            <person name="Gaora O.P."/>
            <person name="Hurley D."/>
            <person name="Bolton D."/>
            <person name="Fanning S."/>
        </authorList>
    </citation>
    <scope>NUCLEOTIDE SEQUENCE [LARGE SCALE GENOMIC DNA]</scope>
    <source>
        <strain evidence="6">DSM 8809</strain>
    </source>
</reference>
<dbReference type="PANTHER" id="PTHR30627:SF1">
    <property type="entry name" value="PEPTIDOGLYCAN D,D-TRANSPEPTIDASE FTSI"/>
    <property type="match status" value="1"/>
</dbReference>
<keyword evidence="6" id="KW-1185">Reference proteome</keyword>
<dbReference type="KEGG" id="ceu:A7L45_11535"/>
<evidence type="ECO:0000256" key="1">
    <source>
        <dbReference type="ARBA" id="ARBA00004370"/>
    </source>
</evidence>
<dbReference type="InterPro" id="IPR012338">
    <property type="entry name" value="Beta-lactam/transpept-like"/>
</dbReference>
<dbReference type="EMBL" id="CP015756">
    <property type="protein sequence ID" value="APC40660.1"/>
    <property type="molecule type" value="Genomic_DNA"/>
</dbReference>
<dbReference type="AlphaFoldDB" id="A0A1J0GGY6"/>
<dbReference type="GO" id="GO:0008658">
    <property type="term" value="F:penicillin binding"/>
    <property type="evidence" value="ECO:0007669"/>
    <property type="project" value="InterPro"/>
</dbReference>
<dbReference type="Proteomes" id="UP000182569">
    <property type="component" value="Chromosome"/>
</dbReference>
<dbReference type="Pfam" id="PF00905">
    <property type="entry name" value="Transpeptidase"/>
    <property type="match status" value="1"/>
</dbReference>
<feature type="transmembrane region" description="Helical" evidence="3">
    <location>
        <begin position="21"/>
        <end position="45"/>
    </location>
</feature>
<organism evidence="5 6">
    <name type="scientific">Clostridium estertheticum subsp. estertheticum</name>
    <dbReference type="NCBI Taxonomy" id="1552"/>
    <lineage>
        <taxon>Bacteria</taxon>
        <taxon>Bacillati</taxon>
        <taxon>Bacillota</taxon>
        <taxon>Clostridia</taxon>
        <taxon>Eubacteriales</taxon>
        <taxon>Clostridiaceae</taxon>
        <taxon>Clostridium</taxon>
    </lineage>
</organism>
<sequence>MSSRNNIFGYSNQNNEIRKRTWLVMVLFMLLFCLLIYRVSSYMYFNSKPLKTMADAQYTIDEKYGALYKVFDCNGEDLLTYKEKYYAIIDPVDYTRFNEYTSKYDLETLTITLRNYNKTYDLEKIKGTGNGEKLRYEIDKVTYEKLKDIKKVKGFYTYCSTDVVKDGYWKTENILTSTTYNKVSVNPVSKKEVSNTVSKSADSLEMQICNKTKNNEYTKTRFAKGINGEMGAATTIKPKNNINVRLTIDKQIQDKVEDILHNEKYNKIGVVLMESNSGKIRAMAQKDDNAYNVNLGYPSTNGALPGSIFKVIVDEAGIDMNKIDNSEQFAINPKLFTQENFKGNTFTVAEALVKSSNNIFAQIGWKVGVQNIYNYARKQGMLSKVLNFQQEDIGNFQEDILNPTYAQTSQTAIGQNVTITPLEALSIPNTIINNGVYVKPSIIDAYVNDKKEVLEKIKPKTTTVLKKETAETVKFHMIDVVNRGTGDAAYIKGMDIGGKTGTTTYEKGNKSDGWFVGFFTLNEKNYSMVVYVNDIKMNRLGIADEEGGGTAAPIFKKVIYALKNMQ</sequence>